<keyword evidence="2" id="KW-0690">Ribosome biogenesis</keyword>
<dbReference type="GeneID" id="95986724"/>
<dbReference type="Pfam" id="PF01585">
    <property type="entry name" value="G-patch"/>
    <property type="match status" value="1"/>
</dbReference>
<evidence type="ECO:0000256" key="4">
    <source>
        <dbReference type="ARBA" id="ARBA00023242"/>
    </source>
</evidence>
<feature type="compositionally biased region" description="Basic residues" evidence="7">
    <location>
        <begin position="133"/>
        <end position="144"/>
    </location>
</feature>
<gene>
    <name evidence="9" type="ORF">Q8F55_005681</name>
</gene>
<evidence type="ECO:0000256" key="1">
    <source>
        <dbReference type="ARBA" id="ARBA00004604"/>
    </source>
</evidence>
<organism evidence="9 10">
    <name type="scientific">Vanrija albida</name>
    <dbReference type="NCBI Taxonomy" id="181172"/>
    <lineage>
        <taxon>Eukaryota</taxon>
        <taxon>Fungi</taxon>
        <taxon>Dikarya</taxon>
        <taxon>Basidiomycota</taxon>
        <taxon>Agaricomycotina</taxon>
        <taxon>Tremellomycetes</taxon>
        <taxon>Trichosporonales</taxon>
        <taxon>Trichosporonaceae</taxon>
        <taxon>Vanrija</taxon>
    </lineage>
</organism>
<dbReference type="InterPro" id="IPR050656">
    <property type="entry name" value="PINX1"/>
</dbReference>
<feature type="region of interest" description="Disordered" evidence="7">
    <location>
        <begin position="219"/>
        <end position="241"/>
    </location>
</feature>
<feature type="domain" description="G-patch" evidence="8">
    <location>
        <begin position="25"/>
        <end position="71"/>
    </location>
</feature>
<dbReference type="EMBL" id="JBBXJM010000004">
    <property type="protein sequence ID" value="KAL1408867.1"/>
    <property type="molecule type" value="Genomic_DNA"/>
</dbReference>
<feature type="compositionally biased region" description="Polar residues" evidence="7">
    <location>
        <begin position="195"/>
        <end position="206"/>
    </location>
</feature>
<dbReference type="SMART" id="SM00443">
    <property type="entry name" value="G_patch"/>
    <property type="match status" value="1"/>
</dbReference>
<comment type="subcellular location">
    <subcellularLocation>
        <location evidence="1">Nucleus</location>
        <location evidence="1">Nucleolus</location>
    </subcellularLocation>
</comment>
<dbReference type="PANTHER" id="PTHR23149:SF31">
    <property type="entry name" value="PROTEIN PXR1"/>
    <property type="match status" value="1"/>
</dbReference>
<evidence type="ECO:0000256" key="2">
    <source>
        <dbReference type="ARBA" id="ARBA00022517"/>
    </source>
</evidence>
<comment type="caution">
    <text evidence="9">The sequence shown here is derived from an EMBL/GenBank/DDBJ whole genome shotgun (WGS) entry which is preliminary data.</text>
</comment>
<name>A0ABR3Q2L8_9TREE</name>
<dbReference type="Proteomes" id="UP001565368">
    <property type="component" value="Unassembled WGS sequence"/>
</dbReference>
<sequence>MGLAERKVKQRIGYDPRNLTWSNDKDRFSFKHMTALGWDDSKGIGKDQQGNRNHIAVAQKLDNSGIGMGRARKEGEDLSAGAGQAGAGLADVLARLAAAKSASASANPSPAPSHEASPAPESSPGPSAVRNKIASRQKHLRSKRMATSNATALAEILGVPASSLPASPAASTPASAPESPAESGASTPTEDSDARTSYETISTSTVSVSDYFRQKLREKALARQAASGSATPLPSMPEGSLAVVKDEVKVAVGGVAWEGSKMAFAEVTEEVVLGDLGADAPAIPSEKKEKKSKGKGKSKSEGASPSTPDEASDDAAAAPSDKEEKRRRKEEKRARKEEKAAKKAAKAEKRASGSDDAAAGDKKKRKRDEGEDGERKRKSRS</sequence>
<evidence type="ECO:0000259" key="8">
    <source>
        <dbReference type="PROSITE" id="PS50174"/>
    </source>
</evidence>
<feature type="compositionally biased region" description="Low complexity" evidence="7">
    <location>
        <begin position="162"/>
        <end position="188"/>
    </location>
</feature>
<dbReference type="PANTHER" id="PTHR23149">
    <property type="entry name" value="G PATCH DOMAIN CONTAINING PROTEIN"/>
    <property type="match status" value="1"/>
</dbReference>
<feature type="compositionally biased region" description="Low complexity" evidence="7">
    <location>
        <begin position="301"/>
        <end position="319"/>
    </location>
</feature>
<proteinExistence type="inferred from homology"/>
<accession>A0ABR3Q2L8</accession>
<dbReference type="InterPro" id="IPR000467">
    <property type="entry name" value="G_patch_dom"/>
</dbReference>
<feature type="region of interest" description="Disordered" evidence="7">
    <location>
        <begin position="98"/>
        <end position="147"/>
    </location>
</feature>
<keyword evidence="3" id="KW-0698">rRNA processing</keyword>
<feature type="compositionally biased region" description="Low complexity" evidence="7">
    <location>
        <begin position="98"/>
        <end position="128"/>
    </location>
</feature>
<dbReference type="RefSeq" id="XP_069208811.1">
    <property type="nucleotide sequence ID" value="XM_069354169.1"/>
</dbReference>
<comment type="similarity">
    <text evidence="5">Belongs to the PINX1 family.</text>
</comment>
<evidence type="ECO:0000313" key="9">
    <source>
        <dbReference type="EMBL" id="KAL1408867.1"/>
    </source>
</evidence>
<feature type="compositionally biased region" description="Basic and acidic residues" evidence="7">
    <location>
        <begin position="331"/>
        <end position="353"/>
    </location>
</feature>
<protein>
    <recommendedName>
        <fullName evidence="6">PinX1-related protein 1</fullName>
    </recommendedName>
</protein>
<dbReference type="PROSITE" id="PS50174">
    <property type="entry name" value="G_PATCH"/>
    <property type="match status" value="1"/>
</dbReference>
<feature type="region of interest" description="Disordered" evidence="7">
    <location>
        <begin position="275"/>
        <end position="381"/>
    </location>
</feature>
<evidence type="ECO:0000256" key="3">
    <source>
        <dbReference type="ARBA" id="ARBA00022552"/>
    </source>
</evidence>
<feature type="region of interest" description="Disordered" evidence="7">
    <location>
        <begin position="162"/>
        <end position="206"/>
    </location>
</feature>
<reference evidence="9 10" key="1">
    <citation type="submission" date="2023-08" db="EMBL/GenBank/DDBJ databases">
        <title>Annotated Genome Sequence of Vanrija albida AlHP1.</title>
        <authorList>
            <person name="Herzog R."/>
        </authorList>
    </citation>
    <scope>NUCLEOTIDE SEQUENCE [LARGE SCALE GENOMIC DNA]</scope>
    <source>
        <strain evidence="9 10">AlHP1</strain>
    </source>
</reference>
<evidence type="ECO:0000256" key="6">
    <source>
        <dbReference type="ARBA" id="ARBA00041961"/>
    </source>
</evidence>
<keyword evidence="10" id="KW-1185">Reference proteome</keyword>
<feature type="region of interest" description="Disordered" evidence="7">
    <location>
        <begin position="41"/>
        <end position="85"/>
    </location>
</feature>
<evidence type="ECO:0000256" key="7">
    <source>
        <dbReference type="SAM" id="MobiDB-lite"/>
    </source>
</evidence>
<evidence type="ECO:0000256" key="5">
    <source>
        <dbReference type="ARBA" id="ARBA00038007"/>
    </source>
</evidence>
<evidence type="ECO:0000313" key="10">
    <source>
        <dbReference type="Proteomes" id="UP001565368"/>
    </source>
</evidence>
<keyword evidence="4" id="KW-0539">Nucleus</keyword>